<feature type="region of interest" description="Disordered" evidence="1">
    <location>
        <begin position="1"/>
        <end position="25"/>
    </location>
</feature>
<dbReference type="EMBL" id="LAZR01050722">
    <property type="protein sequence ID" value="KKK86718.1"/>
    <property type="molecule type" value="Genomic_DNA"/>
</dbReference>
<reference evidence="2" key="1">
    <citation type="journal article" date="2015" name="Nature">
        <title>Complex archaea that bridge the gap between prokaryotes and eukaryotes.</title>
        <authorList>
            <person name="Spang A."/>
            <person name="Saw J.H."/>
            <person name="Jorgensen S.L."/>
            <person name="Zaremba-Niedzwiedzka K."/>
            <person name="Martijn J."/>
            <person name="Lind A.E."/>
            <person name="van Eijk R."/>
            <person name="Schleper C."/>
            <person name="Guy L."/>
            <person name="Ettema T.J."/>
        </authorList>
    </citation>
    <scope>NUCLEOTIDE SEQUENCE</scope>
</reference>
<proteinExistence type="predicted"/>
<organism evidence="2">
    <name type="scientific">marine sediment metagenome</name>
    <dbReference type="NCBI Taxonomy" id="412755"/>
    <lineage>
        <taxon>unclassified sequences</taxon>
        <taxon>metagenomes</taxon>
        <taxon>ecological metagenomes</taxon>
    </lineage>
</organism>
<name>A0A0F8YZ75_9ZZZZ</name>
<accession>A0A0F8YZ75</accession>
<evidence type="ECO:0000313" key="2">
    <source>
        <dbReference type="EMBL" id="KKK86718.1"/>
    </source>
</evidence>
<evidence type="ECO:0000256" key="1">
    <source>
        <dbReference type="SAM" id="MobiDB-lite"/>
    </source>
</evidence>
<protein>
    <submittedName>
        <fullName evidence="2">Uncharacterized protein</fullName>
    </submittedName>
</protein>
<gene>
    <name evidence="2" type="ORF">LCGC14_2760460</name>
</gene>
<sequence>MLHHLDYTMSANNQQFGEPDAHDATAQHEKTVMEAGEYAASLDESVKDDISNRPLGSVKISPQDERTEWELIKGNPENLAQFFVDQKMTVEQMIQYAKKMS</sequence>
<comment type="caution">
    <text evidence="2">The sequence shown here is derived from an EMBL/GenBank/DDBJ whole genome shotgun (WGS) entry which is preliminary data.</text>
</comment>
<dbReference type="AlphaFoldDB" id="A0A0F8YZ75"/>